<dbReference type="CDD" id="cd18793">
    <property type="entry name" value="SF2_C_SNF"/>
    <property type="match status" value="1"/>
</dbReference>
<keyword evidence="4" id="KW-0547">Nucleotide-binding</keyword>
<dbReference type="InterPro" id="IPR025202">
    <property type="entry name" value="PLD-like_dom"/>
</dbReference>
<evidence type="ECO:0000313" key="4">
    <source>
        <dbReference type="EMBL" id="KGF49861.1"/>
    </source>
</evidence>
<feature type="domain" description="Helicase C-terminal" evidence="3">
    <location>
        <begin position="718"/>
        <end position="885"/>
    </location>
</feature>
<reference evidence="4 5" key="1">
    <citation type="submission" date="2014-07" db="EMBL/GenBank/DDBJ databases">
        <authorList>
            <person name="McCorrison J."/>
            <person name="Sanka R."/>
            <person name="Torralba M."/>
            <person name="Gillis M."/>
            <person name="Haft D.H."/>
            <person name="Methe B."/>
            <person name="Sutton G."/>
            <person name="Nelson K.E."/>
        </authorList>
    </citation>
    <scope>NUCLEOTIDE SEQUENCE [LARGE SCALE GENOMIC DNA]</scope>
    <source>
        <strain evidence="4 5">DNF00882</strain>
    </source>
</reference>
<proteinExistence type="predicted"/>
<feature type="domain" description="Helicase ATP-binding" evidence="2">
    <location>
        <begin position="277"/>
        <end position="412"/>
    </location>
</feature>
<gene>
    <name evidence="4" type="ORF">HMPREF0654_03620</name>
</gene>
<dbReference type="Gene3D" id="3.40.50.300">
    <property type="entry name" value="P-loop containing nucleotide triphosphate hydrolases"/>
    <property type="match status" value="1"/>
</dbReference>
<comment type="caution">
    <text evidence="4">The sequence shown here is derived from an EMBL/GenBank/DDBJ whole genome shotgun (WGS) entry which is preliminary data.</text>
</comment>
<dbReference type="InterPro" id="IPR001650">
    <property type="entry name" value="Helicase_C-like"/>
</dbReference>
<dbReference type="GO" id="GO:0004386">
    <property type="term" value="F:helicase activity"/>
    <property type="evidence" value="ECO:0007669"/>
    <property type="project" value="UniProtKB-KW"/>
</dbReference>
<dbReference type="GO" id="GO:0016787">
    <property type="term" value="F:hydrolase activity"/>
    <property type="evidence" value="ECO:0007669"/>
    <property type="project" value="UniProtKB-KW"/>
</dbReference>
<dbReference type="PROSITE" id="PS51194">
    <property type="entry name" value="HELICASE_CTER"/>
    <property type="match status" value="1"/>
</dbReference>
<dbReference type="SMART" id="SM00490">
    <property type="entry name" value="HELICc"/>
    <property type="match status" value="1"/>
</dbReference>
<dbReference type="PROSITE" id="PS51192">
    <property type="entry name" value="HELICASE_ATP_BIND_1"/>
    <property type="match status" value="1"/>
</dbReference>
<dbReference type="Pfam" id="PF00271">
    <property type="entry name" value="Helicase_C"/>
    <property type="match status" value="1"/>
</dbReference>
<organism evidence="4 5">
    <name type="scientific">Prevotella disiens DNF00882</name>
    <dbReference type="NCBI Taxonomy" id="1401075"/>
    <lineage>
        <taxon>Bacteria</taxon>
        <taxon>Pseudomonadati</taxon>
        <taxon>Bacteroidota</taxon>
        <taxon>Bacteroidia</taxon>
        <taxon>Bacteroidales</taxon>
        <taxon>Prevotellaceae</taxon>
        <taxon>Prevotella</taxon>
    </lineage>
</organism>
<dbReference type="Proteomes" id="UP000029538">
    <property type="component" value="Unassembled WGS sequence"/>
</dbReference>
<evidence type="ECO:0000256" key="1">
    <source>
        <dbReference type="ARBA" id="ARBA00022801"/>
    </source>
</evidence>
<dbReference type="SUPFAM" id="SSF52540">
    <property type="entry name" value="P-loop containing nucleoside triphosphate hydrolases"/>
    <property type="match status" value="2"/>
</dbReference>
<dbReference type="PANTHER" id="PTHR45766:SF6">
    <property type="entry name" value="SWI_SNF-RELATED MATRIX-ASSOCIATED ACTIN-DEPENDENT REGULATOR OF CHROMATIN SUBFAMILY A-LIKE PROTEIN 1"/>
    <property type="match status" value="1"/>
</dbReference>
<dbReference type="InterPro" id="IPR027417">
    <property type="entry name" value="P-loop_NTPase"/>
</dbReference>
<name>A0A096AT19_9BACT</name>
<dbReference type="InterPro" id="IPR000330">
    <property type="entry name" value="SNF2_N"/>
</dbReference>
<dbReference type="RefSeq" id="WP_036882627.1">
    <property type="nucleotide sequence ID" value="NZ_JRNR01000024.1"/>
</dbReference>
<dbReference type="InterPro" id="IPR038718">
    <property type="entry name" value="SNF2-like_sf"/>
</dbReference>
<keyword evidence="4" id="KW-0067">ATP-binding</keyword>
<dbReference type="Pfam" id="PF00176">
    <property type="entry name" value="SNF2-rel_dom"/>
    <property type="match status" value="1"/>
</dbReference>
<sequence>MARIYDNIDVKFEQGLKNIIDSPNVKRVDFCVGYFNLRGWKLIVDQVNNLPGDYVDENGDNVFRICRLLIGMHRPNEEYIRMLYGKGDILPDANMVQRCKLQIAIDFRRQLLLGLPTKQDEWTLRRLSAQLKEGKVVVKLYLREPLHAKIYIAHKEDYSCPRVCVMGSSNLTYSGLTRQGELNAEFANEDETGKFYNWFCDRWEDKFCIDITKELIEVIDNSWASEKDIPPYYIYLKIAYHLSEEARNGIKEFVLTPEFRHELFDFQQNAVKIAARHLNNEKRGGAMIGDVVGLGKTITACAIAKIYEMTFASSTLIICPANLQDMWRKYVRKYDLKADIMSMSKPIDVDSARYYRLIIVDESHNLRNGGKRYQNIKALIEHQDSKVLLLTATPYNKDFSDLSNQLRLFLSDDQDLGIRPEAYIRSLGGERAFLQQHSDIFIRSIKAFEKSPFTEDWNELMKLFLVRRTRSFIKQYFAKEDQTNHRRYLEFPDKTRSYFPERLPKAIKFTTTPGDQYSRLYSEDMITLMRSLQLPRYGLNKYINEGKTAETSRHEQQLIENLSRAGQRMMGFCMSTFFKRIDSSGFSFLLTLYRHILRNCVFIYALDNKLPLPIGDENSLPDDYVEDEDTNTTMFGEELDVQAAVGATLHIPTDLATYMEKGKEYYDIITGKNNVAWLPSAYFKRTLKQQLSKDCETLIKMIELCGDWQQQTDEKLNELQQLIEGEHKDDKIIIFTQYSDTARYIYNQLRKRGVQAIDYATGDSDNPTAIVERFSPVSNENPDMPKSEQTRVLIATDVLSEGQNLQDAHVIVNFDLPWAIIRLIQRAGRVDRIGQTSDLIDCYSFFPADGVEKVIKLRSRLNDRINKNANIVGSDEVFFEGNEQNLRDMFNEKSGVLDDEDDAEVDLSSQAYQIWKSATDARPELKQIIPNLQNMIYSTRTIDDPLQEGVITYARTANDFDIMTWLNRDGEFITQSQKRILDALRCSADTPAVPAMEQHHELVGKAVELMKTQSQSVSGGILGNRFSTRYRIVALLEHYYEQPVTLFFDENSREQLKQAIDDIYNYPLLEQTKFMLGRMLRASGKSSSDDIVEYVLEMRRTGALCRIEEESSQNKENTIICSMGLKLPNE</sequence>
<dbReference type="Pfam" id="PF13091">
    <property type="entry name" value="PLDc_2"/>
    <property type="match status" value="1"/>
</dbReference>
<keyword evidence="4" id="KW-0347">Helicase</keyword>
<evidence type="ECO:0000313" key="5">
    <source>
        <dbReference type="Proteomes" id="UP000029538"/>
    </source>
</evidence>
<dbReference type="EMBL" id="JRNR01000024">
    <property type="protein sequence ID" value="KGF49861.1"/>
    <property type="molecule type" value="Genomic_DNA"/>
</dbReference>
<accession>A0A096AT19</accession>
<dbReference type="GO" id="GO:0005524">
    <property type="term" value="F:ATP binding"/>
    <property type="evidence" value="ECO:0007669"/>
    <property type="project" value="InterPro"/>
</dbReference>
<dbReference type="InterPro" id="IPR049730">
    <property type="entry name" value="SNF2/RAD54-like_C"/>
</dbReference>
<dbReference type="Gene3D" id="3.40.50.10810">
    <property type="entry name" value="Tandem AAA-ATPase domain"/>
    <property type="match status" value="2"/>
</dbReference>
<keyword evidence="1" id="KW-0378">Hydrolase</keyword>
<dbReference type="SUPFAM" id="SSF56024">
    <property type="entry name" value="Phospholipase D/nuclease"/>
    <property type="match status" value="1"/>
</dbReference>
<dbReference type="InterPro" id="IPR014001">
    <property type="entry name" value="Helicase_ATP-bd"/>
</dbReference>
<dbReference type="AlphaFoldDB" id="A0A096AT19"/>
<dbReference type="Gene3D" id="3.30.870.10">
    <property type="entry name" value="Endonuclease Chain A"/>
    <property type="match status" value="1"/>
</dbReference>
<dbReference type="PANTHER" id="PTHR45766">
    <property type="entry name" value="DNA ANNEALING HELICASE AND ENDONUCLEASE ZRANB3 FAMILY MEMBER"/>
    <property type="match status" value="1"/>
</dbReference>
<evidence type="ECO:0000259" key="3">
    <source>
        <dbReference type="PROSITE" id="PS51194"/>
    </source>
</evidence>
<evidence type="ECO:0000259" key="2">
    <source>
        <dbReference type="PROSITE" id="PS51192"/>
    </source>
</evidence>
<dbReference type="SMART" id="SM00487">
    <property type="entry name" value="DEXDc"/>
    <property type="match status" value="1"/>
</dbReference>
<protein>
    <submittedName>
        <fullName evidence="4">Helicase</fullName>
    </submittedName>
</protein>